<gene>
    <name evidence="4" type="ORF">V5799_031817</name>
</gene>
<dbReference type="PANTHER" id="PTHR11783">
    <property type="entry name" value="SULFOTRANSFERASE SULT"/>
    <property type="match status" value="1"/>
</dbReference>
<proteinExistence type="inferred from homology"/>
<dbReference type="EMBL" id="JARKHS020027239">
    <property type="protein sequence ID" value="KAK8765573.1"/>
    <property type="molecule type" value="Genomic_DNA"/>
</dbReference>
<evidence type="ECO:0000256" key="2">
    <source>
        <dbReference type="ARBA" id="ARBA00022679"/>
    </source>
</evidence>
<dbReference type="AlphaFoldDB" id="A0AAQ4DSY3"/>
<reference evidence="4 5" key="1">
    <citation type="journal article" date="2023" name="Arcadia Sci">
        <title>De novo assembly of a long-read Amblyomma americanum tick genome.</title>
        <authorList>
            <person name="Chou S."/>
            <person name="Poskanzer K.E."/>
            <person name="Rollins M."/>
            <person name="Thuy-Boun P.S."/>
        </authorList>
    </citation>
    <scope>NUCLEOTIDE SEQUENCE [LARGE SCALE GENOMIC DNA]</scope>
    <source>
        <strain evidence="4">F_SG_1</strain>
        <tissue evidence="4">Salivary glands</tissue>
    </source>
</reference>
<evidence type="ECO:0000256" key="1">
    <source>
        <dbReference type="ARBA" id="ARBA00005771"/>
    </source>
</evidence>
<evidence type="ECO:0000259" key="3">
    <source>
        <dbReference type="Pfam" id="PF00685"/>
    </source>
</evidence>
<dbReference type="Gene3D" id="3.40.50.300">
    <property type="entry name" value="P-loop containing nucleotide triphosphate hydrolases"/>
    <property type="match status" value="1"/>
</dbReference>
<dbReference type="InterPro" id="IPR000863">
    <property type="entry name" value="Sulfotransferase_dom"/>
</dbReference>
<organism evidence="4 5">
    <name type="scientific">Amblyomma americanum</name>
    <name type="common">Lone star tick</name>
    <dbReference type="NCBI Taxonomy" id="6943"/>
    <lineage>
        <taxon>Eukaryota</taxon>
        <taxon>Metazoa</taxon>
        <taxon>Ecdysozoa</taxon>
        <taxon>Arthropoda</taxon>
        <taxon>Chelicerata</taxon>
        <taxon>Arachnida</taxon>
        <taxon>Acari</taxon>
        <taxon>Parasitiformes</taxon>
        <taxon>Ixodida</taxon>
        <taxon>Ixodoidea</taxon>
        <taxon>Ixodidae</taxon>
        <taxon>Amblyomminae</taxon>
        <taxon>Amblyomma</taxon>
    </lineage>
</organism>
<protein>
    <recommendedName>
        <fullName evidence="3">Sulfotransferase domain-containing protein</fullName>
    </recommendedName>
</protein>
<feature type="domain" description="Sulfotransferase" evidence="3">
    <location>
        <begin position="36"/>
        <end position="186"/>
    </location>
</feature>
<keyword evidence="5" id="KW-1185">Reference proteome</keyword>
<dbReference type="InterPro" id="IPR027417">
    <property type="entry name" value="P-loop_NTPase"/>
</dbReference>
<comment type="caution">
    <text evidence="4">The sequence shown here is derived from an EMBL/GenBank/DDBJ whole genome shotgun (WGS) entry which is preliminary data.</text>
</comment>
<name>A0AAQ4DSY3_AMBAM</name>
<sequence length="187" mass="21798">MPGRRPYCQIIDGVPRCPFLDLEIFRKNYSFRAAKGDVVLSTYPKSGTNGMQYIIQLIVKGCVQMNCAEFTRDVRSIENMHCANWKPTLLLRTFITHLSLRPETMNEEAKYVYVPRNPWDVCVSMFRLLTHVSIYRFQDGKLEDFFEAFIESDLGYGDYFDHVASGYALKHEPNVFFGTYEELKMDT</sequence>
<evidence type="ECO:0000313" key="5">
    <source>
        <dbReference type="Proteomes" id="UP001321473"/>
    </source>
</evidence>
<dbReference type="SUPFAM" id="SSF52540">
    <property type="entry name" value="P-loop containing nucleoside triphosphate hydrolases"/>
    <property type="match status" value="1"/>
</dbReference>
<dbReference type="Pfam" id="PF00685">
    <property type="entry name" value="Sulfotransfer_1"/>
    <property type="match status" value="1"/>
</dbReference>
<dbReference type="GO" id="GO:0008146">
    <property type="term" value="F:sulfotransferase activity"/>
    <property type="evidence" value="ECO:0007669"/>
    <property type="project" value="InterPro"/>
</dbReference>
<evidence type="ECO:0000313" key="4">
    <source>
        <dbReference type="EMBL" id="KAK8765573.1"/>
    </source>
</evidence>
<keyword evidence="2" id="KW-0808">Transferase</keyword>
<comment type="similarity">
    <text evidence="1">Belongs to the sulfotransferase 1 family.</text>
</comment>
<accession>A0AAQ4DSY3</accession>
<dbReference type="Proteomes" id="UP001321473">
    <property type="component" value="Unassembled WGS sequence"/>
</dbReference>